<proteinExistence type="predicted"/>
<evidence type="ECO:0000313" key="3">
    <source>
        <dbReference type="Proteomes" id="UP000199054"/>
    </source>
</evidence>
<dbReference type="AlphaFoldDB" id="A0A1H8JAU3"/>
<dbReference type="EMBL" id="FODE01000016">
    <property type="protein sequence ID" value="SEN77721.1"/>
    <property type="molecule type" value="Genomic_DNA"/>
</dbReference>
<evidence type="ECO:0000256" key="1">
    <source>
        <dbReference type="SAM" id="MobiDB-lite"/>
    </source>
</evidence>
<feature type="compositionally biased region" description="Basic residues" evidence="1">
    <location>
        <begin position="16"/>
        <end position="30"/>
    </location>
</feature>
<dbReference type="Proteomes" id="UP000199054">
    <property type="component" value="Unassembled WGS sequence"/>
</dbReference>
<reference evidence="2 3" key="1">
    <citation type="submission" date="2016-10" db="EMBL/GenBank/DDBJ databases">
        <authorList>
            <person name="de Groot N.N."/>
        </authorList>
    </citation>
    <scope>NUCLEOTIDE SEQUENCE [LARGE SCALE GENOMIC DNA]</scope>
    <source>
        <strain evidence="2 3">DSM 8512</strain>
    </source>
</reference>
<sequence length="370" mass="41116">MATGNKSTKSAAAKAAKPKAPAKPRSRKTAAKPEAVKPQPVSWPPANLLIVAQKGRLEAEALVFAASLRANAPDWKGRLFVAEPQPEAAWAGHETRISDENRALLEAMGATILPFTATRFGASYPYGNKIEALAALPAGEPFVFFDTDTLIIGPLDKVAFDFARPSASMRREGTWPQPPIYGPGFGGIWKSLYDRFGLDFESSLDLSQPDEHWTRYLYFNAGWFFGADPVEFGRRFGEWAEEVRRDPGDALACQSLDPWLDQAVLPLVIHSFGGGRPGPELDGLDGDITCHYRNLPLLYAREGDSTVDKLEEAVAPNKLKKRLREWEAAKKLIYQRKGRDKVRPLFDRSALPTKEQAIRNTLKNKGWWLI</sequence>
<keyword evidence="3" id="KW-1185">Reference proteome</keyword>
<organism evidence="2 3">
    <name type="scientific">Paracoccus alcaliphilus</name>
    <dbReference type="NCBI Taxonomy" id="34002"/>
    <lineage>
        <taxon>Bacteria</taxon>
        <taxon>Pseudomonadati</taxon>
        <taxon>Pseudomonadota</taxon>
        <taxon>Alphaproteobacteria</taxon>
        <taxon>Rhodobacterales</taxon>
        <taxon>Paracoccaceae</taxon>
        <taxon>Paracoccus</taxon>
    </lineage>
</organism>
<accession>A0A1H8JAU3</accession>
<name>A0A1H8JAU3_9RHOB</name>
<evidence type="ECO:0000313" key="2">
    <source>
        <dbReference type="EMBL" id="SEN77721.1"/>
    </source>
</evidence>
<feature type="compositionally biased region" description="Low complexity" evidence="1">
    <location>
        <begin position="1"/>
        <end position="15"/>
    </location>
</feature>
<protein>
    <submittedName>
        <fullName evidence="2">Uncharacterized protein</fullName>
    </submittedName>
</protein>
<feature type="region of interest" description="Disordered" evidence="1">
    <location>
        <begin position="1"/>
        <end position="40"/>
    </location>
</feature>
<dbReference type="RefSeq" id="WP_244519216.1">
    <property type="nucleotide sequence ID" value="NZ_CP067124.1"/>
</dbReference>
<gene>
    <name evidence="2" type="ORF">SAMN04489859_101655</name>
</gene>
<dbReference type="STRING" id="34002.SAMN04489859_101655"/>